<dbReference type="PANTHER" id="PTHR11932">
    <property type="entry name" value="CULLIN"/>
    <property type="match status" value="1"/>
</dbReference>
<dbReference type="Pfam" id="PF26557">
    <property type="entry name" value="Cullin_AB"/>
    <property type="match status" value="1"/>
</dbReference>
<dbReference type="SUPFAM" id="SSF75632">
    <property type="entry name" value="Cullin homology domain"/>
    <property type="match status" value="1"/>
</dbReference>
<dbReference type="PROSITE" id="PS50069">
    <property type="entry name" value="CULLIN_2"/>
    <property type="match status" value="1"/>
</dbReference>
<sequence>MTYLQSVSQEFLFNYCACSYFKNVEAKIIEEMNKIKLQFDVPSKIEEYVNIIQTELIIKNMKTIVEMENCGVVCMLKNNQYDDLKWMYNFLSSVNGGVKVMFDGMRPYIREVGEFVVLGINEMCTDFNDCVQSLLDLKRKFDNLMVNLFNNDPLFYETVGDEFSYFLHLNSLIPYNLSFYIDEKLRRGISTYSKKYFEADIDEVMNMIKYLRDKKSFECDYQINLCDRLLHSKCPSKQNESKMITKLNSTYVNGYGTLYISKLNGMLQDKFDLTKSVMRNYEDRVDVNKCIFGISKSFDFDIDVRVITSVNWPIDRELKHEIPSFGLCAFNEFKTIYKENKQDNAKKKLMLLPQFGTVELEAHFFGKPSLDISFDNELPMNNINQVHRTLKLEVTTYQMCVLDFFNANNTITFENLLNKTKIPELNLIKSLKDMMQNGNNLKNLLIKTPKGGEINKTDFFFINESFDFI</sequence>
<accession>A0AAV0WF79</accession>
<dbReference type="SMART" id="SM00182">
    <property type="entry name" value="CULLIN"/>
    <property type="match status" value="1"/>
</dbReference>
<organism evidence="5 6">
    <name type="scientific">Macrosiphum euphorbiae</name>
    <name type="common">potato aphid</name>
    <dbReference type="NCBI Taxonomy" id="13131"/>
    <lineage>
        <taxon>Eukaryota</taxon>
        <taxon>Metazoa</taxon>
        <taxon>Ecdysozoa</taxon>
        <taxon>Arthropoda</taxon>
        <taxon>Hexapoda</taxon>
        <taxon>Insecta</taxon>
        <taxon>Pterygota</taxon>
        <taxon>Neoptera</taxon>
        <taxon>Paraneoptera</taxon>
        <taxon>Hemiptera</taxon>
        <taxon>Sternorrhyncha</taxon>
        <taxon>Aphidomorpha</taxon>
        <taxon>Aphidoidea</taxon>
        <taxon>Aphididae</taxon>
        <taxon>Macrosiphini</taxon>
        <taxon>Macrosiphum</taxon>
    </lineage>
</organism>
<dbReference type="Pfam" id="PF00888">
    <property type="entry name" value="Cullin"/>
    <property type="match status" value="1"/>
</dbReference>
<dbReference type="EMBL" id="CARXXK010000002">
    <property type="protein sequence ID" value="CAI6354428.1"/>
    <property type="molecule type" value="Genomic_DNA"/>
</dbReference>
<evidence type="ECO:0000256" key="1">
    <source>
        <dbReference type="ARBA" id="ARBA00006019"/>
    </source>
</evidence>
<dbReference type="SUPFAM" id="SSF74788">
    <property type="entry name" value="Cullin repeat-like"/>
    <property type="match status" value="1"/>
</dbReference>
<evidence type="ECO:0000259" key="4">
    <source>
        <dbReference type="PROSITE" id="PS50069"/>
    </source>
</evidence>
<dbReference type="AlphaFoldDB" id="A0AAV0WF79"/>
<dbReference type="GO" id="GO:0006511">
    <property type="term" value="P:ubiquitin-dependent protein catabolic process"/>
    <property type="evidence" value="ECO:0007669"/>
    <property type="project" value="InterPro"/>
</dbReference>
<evidence type="ECO:0000313" key="5">
    <source>
        <dbReference type="EMBL" id="CAI6354428.1"/>
    </source>
</evidence>
<dbReference type="Gene3D" id="3.30.230.130">
    <property type="entry name" value="Cullin, Chain C, Domain 2"/>
    <property type="match status" value="1"/>
</dbReference>
<dbReference type="InterPro" id="IPR016158">
    <property type="entry name" value="Cullin_homology"/>
</dbReference>
<reference evidence="5 6" key="1">
    <citation type="submission" date="2023-01" db="EMBL/GenBank/DDBJ databases">
        <authorList>
            <person name="Whitehead M."/>
        </authorList>
    </citation>
    <scope>NUCLEOTIDE SEQUENCE [LARGE SCALE GENOMIC DNA]</scope>
</reference>
<proteinExistence type="inferred from homology"/>
<dbReference type="Proteomes" id="UP001160148">
    <property type="component" value="Unassembled WGS sequence"/>
</dbReference>
<evidence type="ECO:0000313" key="6">
    <source>
        <dbReference type="Proteomes" id="UP001160148"/>
    </source>
</evidence>
<dbReference type="InterPro" id="IPR045093">
    <property type="entry name" value="Cullin"/>
</dbReference>
<dbReference type="InterPro" id="IPR036317">
    <property type="entry name" value="Cullin_homology_sf"/>
</dbReference>
<keyword evidence="6" id="KW-1185">Reference proteome</keyword>
<dbReference type="Gene3D" id="1.20.1310.10">
    <property type="entry name" value="Cullin Repeats"/>
    <property type="match status" value="2"/>
</dbReference>
<comment type="caution">
    <text evidence="5">The sequence shown here is derived from an EMBL/GenBank/DDBJ whole genome shotgun (WGS) entry which is preliminary data.</text>
</comment>
<name>A0AAV0WF79_9HEMI</name>
<evidence type="ECO:0000256" key="2">
    <source>
        <dbReference type="PROSITE-ProRule" id="PRU00330"/>
    </source>
</evidence>
<dbReference type="GO" id="GO:0031625">
    <property type="term" value="F:ubiquitin protein ligase binding"/>
    <property type="evidence" value="ECO:0007669"/>
    <property type="project" value="InterPro"/>
</dbReference>
<protein>
    <recommendedName>
        <fullName evidence="4">Cullin family profile domain-containing protein</fullName>
    </recommendedName>
</protein>
<dbReference type="InterPro" id="IPR001373">
    <property type="entry name" value="Cullin_N"/>
</dbReference>
<gene>
    <name evidence="5" type="ORF">MEUPH1_LOCUS10433</name>
</gene>
<comment type="similarity">
    <text evidence="1 2 3">Belongs to the cullin family.</text>
</comment>
<feature type="domain" description="Cullin family profile" evidence="4">
    <location>
        <begin position="172"/>
        <end position="435"/>
    </location>
</feature>
<dbReference type="InterPro" id="IPR016159">
    <property type="entry name" value="Cullin_repeat-like_dom_sf"/>
</dbReference>
<evidence type="ECO:0000256" key="3">
    <source>
        <dbReference type="RuleBase" id="RU003829"/>
    </source>
</evidence>
<dbReference type="InterPro" id="IPR059120">
    <property type="entry name" value="Cullin-like_AB"/>
</dbReference>